<comment type="similarity">
    <text evidence="2">Belongs to the oxygen-dependent FAD-linked oxidoreductase family.</text>
</comment>
<dbReference type="Proteomes" id="UP000278962">
    <property type="component" value="Unassembled WGS sequence"/>
</dbReference>
<dbReference type="InterPro" id="IPR016167">
    <property type="entry name" value="FAD-bd_PCMH_sub1"/>
</dbReference>
<organism evidence="8 9">
    <name type="scientific">Solirubrobacter pauli</name>
    <dbReference type="NCBI Taxonomy" id="166793"/>
    <lineage>
        <taxon>Bacteria</taxon>
        <taxon>Bacillati</taxon>
        <taxon>Actinomycetota</taxon>
        <taxon>Thermoleophilia</taxon>
        <taxon>Solirubrobacterales</taxon>
        <taxon>Solirubrobacteraceae</taxon>
        <taxon>Solirubrobacter</taxon>
    </lineage>
</organism>
<evidence type="ECO:0000313" key="8">
    <source>
        <dbReference type="EMBL" id="RKQ90354.1"/>
    </source>
</evidence>
<dbReference type="PANTHER" id="PTHR42973">
    <property type="entry name" value="BINDING OXIDOREDUCTASE, PUTATIVE (AFU_ORTHOLOGUE AFUA_1G17690)-RELATED"/>
    <property type="match status" value="1"/>
</dbReference>
<feature type="compositionally biased region" description="Low complexity" evidence="6">
    <location>
        <begin position="1"/>
        <end position="10"/>
    </location>
</feature>
<dbReference type="InterPro" id="IPR006094">
    <property type="entry name" value="Oxid_FAD_bind_N"/>
</dbReference>
<reference evidence="8 9" key="1">
    <citation type="submission" date="2018-10" db="EMBL/GenBank/DDBJ databases">
        <title>Genomic Encyclopedia of Archaeal and Bacterial Type Strains, Phase II (KMG-II): from individual species to whole genera.</title>
        <authorList>
            <person name="Goeker M."/>
        </authorList>
    </citation>
    <scope>NUCLEOTIDE SEQUENCE [LARGE SCALE GENOMIC DNA]</scope>
    <source>
        <strain evidence="8 9">DSM 14954</strain>
    </source>
</reference>
<dbReference type="SUPFAM" id="SSF56176">
    <property type="entry name" value="FAD-binding/transporter-associated domain-like"/>
    <property type="match status" value="1"/>
</dbReference>
<keyword evidence="3" id="KW-0285">Flavoprotein</keyword>
<evidence type="ECO:0000256" key="4">
    <source>
        <dbReference type="ARBA" id="ARBA00022827"/>
    </source>
</evidence>
<keyword evidence="4" id="KW-0274">FAD</keyword>
<evidence type="ECO:0000256" key="3">
    <source>
        <dbReference type="ARBA" id="ARBA00022630"/>
    </source>
</evidence>
<protein>
    <submittedName>
        <fullName evidence="8">FAD/FMN-containing dehydrogenase</fullName>
    </submittedName>
</protein>
<dbReference type="AlphaFoldDB" id="A0A660LBF5"/>
<dbReference type="Gene3D" id="3.30.465.10">
    <property type="match status" value="1"/>
</dbReference>
<gene>
    <name evidence="8" type="ORF">C8N24_0155</name>
</gene>
<dbReference type="Gene3D" id="3.40.462.20">
    <property type="match status" value="1"/>
</dbReference>
<dbReference type="InterPro" id="IPR016166">
    <property type="entry name" value="FAD-bd_PCMH"/>
</dbReference>
<dbReference type="EMBL" id="RBIL01000001">
    <property type="protein sequence ID" value="RKQ90354.1"/>
    <property type="molecule type" value="Genomic_DNA"/>
</dbReference>
<dbReference type="PROSITE" id="PS00862">
    <property type="entry name" value="OX2_COVAL_FAD"/>
    <property type="match status" value="1"/>
</dbReference>
<proteinExistence type="inferred from homology"/>
<dbReference type="PANTHER" id="PTHR42973:SF39">
    <property type="entry name" value="FAD-BINDING PCMH-TYPE DOMAIN-CONTAINING PROTEIN"/>
    <property type="match status" value="1"/>
</dbReference>
<dbReference type="GO" id="GO:0071949">
    <property type="term" value="F:FAD binding"/>
    <property type="evidence" value="ECO:0007669"/>
    <property type="project" value="InterPro"/>
</dbReference>
<dbReference type="GO" id="GO:0016491">
    <property type="term" value="F:oxidoreductase activity"/>
    <property type="evidence" value="ECO:0007669"/>
    <property type="project" value="UniProtKB-KW"/>
</dbReference>
<sequence>MQVSSPLSSDLRPRLDGTLALPGEPGYERSTPWNVAVPMTPAAVVTAAHADDVAHTIRFANDHGLTVLPQATGHGAVHMDLSRTILVHTAALDELQVDAANRRARIGAGVIWQRVLDATAPHGLAPLVGSAPGVGVVGFLTGGGIGPLTRTYGLASDTVLAFEVVTGDGRRLRATPTEHSELFWGLRGGKGTLGIVTAVEIELLPLTEVYGGALFFDGTDASGVLHTWREWTQDLPEHANTSLALLQLPDMPGVPEPLAGRLTVAVRFTSTATQIECEQLLAPMRAAATPIIDTIAPLPYAAIGAVHMDPTDPMPVHETSGLLRELTADAVDALHAVATANSPQFLVELRLMGGALAREPEHASAFCHRDAAYSLLIIGAAVPEIAEAVKGHNAAVQSALAPWLTGGEFPNFGAAVGPARMARVYDEDTRMWLTGLAERHDPKGVLRIGQTVRV</sequence>
<dbReference type="InterPro" id="IPR036318">
    <property type="entry name" value="FAD-bd_PCMH-like_sf"/>
</dbReference>
<evidence type="ECO:0000313" key="9">
    <source>
        <dbReference type="Proteomes" id="UP000278962"/>
    </source>
</evidence>
<dbReference type="Pfam" id="PF01565">
    <property type="entry name" value="FAD_binding_4"/>
    <property type="match status" value="1"/>
</dbReference>
<dbReference type="Gene3D" id="3.30.43.10">
    <property type="entry name" value="Uridine Diphospho-n-acetylenolpyruvylglucosamine Reductase, domain 2"/>
    <property type="match status" value="1"/>
</dbReference>
<dbReference type="InterPro" id="IPR050416">
    <property type="entry name" value="FAD-linked_Oxidoreductase"/>
</dbReference>
<keyword evidence="5" id="KW-0560">Oxidoreductase</keyword>
<evidence type="ECO:0000256" key="6">
    <source>
        <dbReference type="SAM" id="MobiDB-lite"/>
    </source>
</evidence>
<evidence type="ECO:0000259" key="7">
    <source>
        <dbReference type="PROSITE" id="PS51387"/>
    </source>
</evidence>
<comment type="cofactor">
    <cofactor evidence="1">
        <name>FAD</name>
        <dbReference type="ChEBI" id="CHEBI:57692"/>
    </cofactor>
</comment>
<feature type="region of interest" description="Disordered" evidence="6">
    <location>
        <begin position="1"/>
        <end position="26"/>
    </location>
</feature>
<name>A0A660LBF5_9ACTN</name>
<evidence type="ECO:0000256" key="5">
    <source>
        <dbReference type="ARBA" id="ARBA00023002"/>
    </source>
</evidence>
<dbReference type="InterPro" id="IPR016169">
    <property type="entry name" value="FAD-bd_PCMH_sub2"/>
</dbReference>
<comment type="caution">
    <text evidence="8">The sequence shown here is derived from an EMBL/GenBank/DDBJ whole genome shotgun (WGS) entry which is preliminary data.</text>
</comment>
<feature type="domain" description="FAD-binding PCMH-type" evidence="7">
    <location>
        <begin position="37"/>
        <end position="206"/>
    </location>
</feature>
<accession>A0A660LBF5</accession>
<keyword evidence="9" id="KW-1185">Reference proteome</keyword>
<evidence type="ECO:0000256" key="1">
    <source>
        <dbReference type="ARBA" id="ARBA00001974"/>
    </source>
</evidence>
<evidence type="ECO:0000256" key="2">
    <source>
        <dbReference type="ARBA" id="ARBA00005466"/>
    </source>
</evidence>
<dbReference type="PROSITE" id="PS51387">
    <property type="entry name" value="FAD_PCMH"/>
    <property type="match status" value="1"/>
</dbReference>
<dbReference type="OrthoDB" id="9775082at2"/>
<dbReference type="InterPro" id="IPR006093">
    <property type="entry name" value="Oxy_OxRdtase_FAD_BS"/>
</dbReference>
<dbReference type="RefSeq" id="WP_121246836.1">
    <property type="nucleotide sequence ID" value="NZ_RBIL01000001.1"/>
</dbReference>